<evidence type="ECO:0000313" key="1">
    <source>
        <dbReference type="EMBL" id="THV05776.1"/>
    </source>
</evidence>
<keyword evidence="2" id="KW-1185">Reference proteome</keyword>
<evidence type="ECO:0000313" key="2">
    <source>
        <dbReference type="Proteomes" id="UP000297245"/>
    </source>
</evidence>
<name>A0A4V4HI93_DENBC</name>
<dbReference type="AlphaFoldDB" id="A0A4V4HI93"/>
<dbReference type="EMBL" id="ML179047">
    <property type="protein sequence ID" value="THV05776.1"/>
    <property type="molecule type" value="Genomic_DNA"/>
</dbReference>
<dbReference type="OrthoDB" id="2649935at2759"/>
<reference evidence="1 2" key="1">
    <citation type="journal article" date="2019" name="Nat. Ecol. Evol.">
        <title>Megaphylogeny resolves global patterns of mushroom evolution.</title>
        <authorList>
            <person name="Varga T."/>
            <person name="Krizsan K."/>
            <person name="Foldi C."/>
            <person name="Dima B."/>
            <person name="Sanchez-Garcia M."/>
            <person name="Sanchez-Ramirez S."/>
            <person name="Szollosi G.J."/>
            <person name="Szarkandi J.G."/>
            <person name="Papp V."/>
            <person name="Albert L."/>
            <person name="Andreopoulos W."/>
            <person name="Angelini C."/>
            <person name="Antonin V."/>
            <person name="Barry K.W."/>
            <person name="Bougher N.L."/>
            <person name="Buchanan P."/>
            <person name="Buyck B."/>
            <person name="Bense V."/>
            <person name="Catcheside P."/>
            <person name="Chovatia M."/>
            <person name="Cooper J."/>
            <person name="Damon W."/>
            <person name="Desjardin D."/>
            <person name="Finy P."/>
            <person name="Geml J."/>
            <person name="Haridas S."/>
            <person name="Hughes K."/>
            <person name="Justo A."/>
            <person name="Karasinski D."/>
            <person name="Kautmanova I."/>
            <person name="Kiss B."/>
            <person name="Kocsube S."/>
            <person name="Kotiranta H."/>
            <person name="LaButti K.M."/>
            <person name="Lechner B.E."/>
            <person name="Liimatainen K."/>
            <person name="Lipzen A."/>
            <person name="Lukacs Z."/>
            <person name="Mihaltcheva S."/>
            <person name="Morgado L.N."/>
            <person name="Niskanen T."/>
            <person name="Noordeloos M.E."/>
            <person name="Ohm R.A."/>
            <person name="Ortiz-Santana B."/>
            <person name="Ovrebo C."/>
            <person name="Racz N."/>
            <person name="Riley R."/>
            <person name="Savchenko A."/>
            <person name="Shiryaev A."/>
            <person name="Soop K."/>
            <person name="Spirin V."/>
            <person name="Szebenyi C."/>
            <person name="Tomsovsky M."/>
            <person name="Tulloss R.E."/>
            <person name="Uehling J."/>
            <person name="Grigoriev I.V."/>
            <person name="Vagvolgyi C."/>
            <person name="Papp T."/>
            <person name="Martin F.M."/>
            <person name="Miettinen O."/>
            <person name="Hibbett D.S."/>
            <person name="Nagy L.G."/>
        </authorList>
    </citation>
    <scope>NUCLEOTIDE SEQUENCE [LARGE SCALE GENOMIC DNA]</scope>
    <source>
        <strain evidence="1 2">CBS 962.96</strain>
    </source>
</reference>
<accession>A0A4V4HI93</accession>
<gene>
    <name evidence="1" type="ORF">K435DRAFT_849763</name>
</gene>
<protein>
    <submittedName>
        <fullName evidence="1">Uncharacterized protein</fullName>
    </submittedName>
</protein>
<proteinExistence type="predicted"/>
<sequence>MLTEYFIADVEPDSVSHFVMLITAGPMRDSFRSGFISRDVFQLAHESQPTTRASAGYIFEDSMHRILKKGACLQLRKMRDSGTGKKNTIYTTGKNDFPQ</sequence>
<dbReference type="Proteomes" id="UP000297245">
    <property type="component" value="Unassembled WGS sequence"/>
</dbReference>
<organism evidence="1 2">
    <name type="scientific">Dendrothele bispora (strain CBS 962.96)</name>
    <dbReference type="NCBI Taxonomy" id="1314807"/>
    <lineage>
        <taxon>Eukaryota</taxon>
        <taxon>Fungi</taxon>
        <taxon>Dikarya</taxon>
        <taxon>Basidiomycota</taxon>
        <taxon>Agaricomycotina</taxon>
        <taxon>Agaricomycetes</taxon>
        <taxon>Agaricomycetidae</taxon>
        <taxon>Agaricales</taxon>
        <taxon>Agaricales incertae sedis</taxon>
        <taxon>Dendrothele</taxon>
    </lineage>
</organism>